<dbReference type="PANTHER" id="PTHR13800:SF9">
    <property type="entry name" value="TRANSIENT RECEPTOR POTENTIAL CATION CHANNEL SUBFAMILY M MEMBER 8"/>
    <property type="match status" value="1"/>
</dbReference>
<evidence type="ECO:0000313" key="2">
    <source>
        <dbReference type="Ensembl" id="ENSPSMP00000021362.1"/>
    </source>
</evidence>
<dbReference type="Pfam" id="PF18139">
    <property type="entry name" value="LSDAT_euk"/>
    <property type="match status" value="1"/>
</dbReference>
<reference evidence="2" key="2">
    <citation type="submission" date="2025-09" db="UniProtKB">
        <authorList>
            <consortium name="Ensembl"/>
        </authorList>
    </citation>
    <scope>IDENTIFICATION</scope>
</reference>
<feature type="domain" description="TRPM SLOG" evidence="1">
    <location>
        <begin position="107"/>
        <end position="222"/>
    </location>
</feature>
<keyword evidence="3" id="KW-1185">Reference proteome</keyword>
<dbReference type="GeneTree" id="ENSGT00940000160270"/>
<dbReference type="GO" id="GO:0005886">
    <property type="term" value="C:plasma membrane"/>
    <property type="evidence" value="ECO:0007669"/>
    <property type="project" value="TreeGrafter"/>
</dbReference>
<name>A0A8C8ZWZ9_PROSS</name>
<dbReference type="InterPro" id="IPR041491">
    <property type="entry name" value="TRPM_SLOG"/>
</dbReference>
<proteinExistence type="predicted"/>
<dbReference type="AlphaFoldDB" id="A0A8C8ZWZ9"/>
<evidence type="ECO:0000313" key="3">
    <source>
        <dbReference type="Proteomes" id="UP000694414"/>
    </source>
</evidence>
<dbReference type="Ensembl" id="ENSPSMT00000024769.1">
    <property type="protein sequence ID" value="ENSPSMP00000021362.1"/>
    <property type="gene ID" value="ENSPSMG00000014623.1"/>
</dbReference>
<evidence type="ECO:0000259" key="1">
    <source>
        <dbReference type="Pfam" id="PF18139"/>
    </source>
</evidence>
<dbReference type="Proteomes" id="UP000694414">
    <property type="component" value="Unplaced"/>
</dbReference>
<reference evidence="2" key="1">
    <citation type="submission" date="2025-08" db="UniProtKB">
        <authorList>
            <consortium name="Ensembl"/>
        </authorList>
    </citation>
    <scope>IDENTIFICATION</scope>
</reference>
<accession>A0A8C8ZWZ9</accession>
<dbReference type="PANTHER" id="PTHR13800">
    <property type="entry name" value="TRANSIENT RECEPTOR POTENTIAL CATION CHANNEL, SUBFAMILY M, MEMBER 6"/>
    <property type="match status" value="1"/>
</dbReference>
<sequence length="331" mass="37353">MRNRRNGTLDSTRTLYSSVSRSTDLSYCESDLVNFIQANFKKRECVFFTKDSKATENVCKCGYAQSQHMEGTQVNHSEKWNYKKHTKELPTDAFGDIQFETLGKKGKYIRLSCDTDAEPLYELLTQHWHLRTPNLVISVTGGAKNFALKPRINLSRHQLNICSSRSLTGAWILTGGTHYGLMKYIGEVVRDNTISRNSEENIVAIGIAAWGMVSNRDTLIRNCDAEVRVGMEGVCKVTWKEDHGRGCGPNTGALGWSRLTGQSALQRAPLGPQELRTRMTYLRNSWEGVNIGCVLFIKIYSQQSHVRARFFILYKCDLDPSHESSSRAAIP</sequence>
<gene>
    <name evidence="2" type="primary">TRPM8</name>
</gene>
<dbReference type="InterPro" id="IPR050927">
    <property type="entry name" value="TRPM"/>
</dbReference>
<dbReference type="GO" id="GO:0099604">
    <property type="term" value="F:ligand-gated calcium channel activity"/>
    <property type="evidence" value="ECO:0007669"/>
    <property type="project" value="TreeGrafter"/>
</dbReference>
<protein>
    <submittedName>
        <fullName evidence="2">Transient receptor potential cation channel subfamily M member 8</fullName>
    </submittedName>
</protein>
<organism evidence="2 3">
    <name type="scientific">Prolemur simus</name>
    <name type="common">Greater bamboo lemur</name>
    <name type="synonym">Hapalemur simus</name>
    <dbReference type="NCBI Taxonomy" id="1328070"/>
    <lineage>
        <taxon>Eukaryota</taxon>
        <taxon>Metazoa</taxon>
        <taxon>Chordata</taxon>
        <taxon>Craniata</taxon>
        <taxon>Vertebrata</taxon>
        <taxon>Euteleostomi</taxon>
        <taxon>Mammalia</taxon>
        <taxon>Eutheria</taxon>
        <taxon>Euarchontoglires</taxon>
        <taxon>Primates</taxon>
        <taxon>Strepsirrhini</taxon>
        <taxon>Lemuriformes</taxon>
        <taxon>Lemuridae</taxon>
        <taxon>Prolemur</taxon>
    </lineage>
</organism>